<dbReference type="CDD" id="cd16429">
    <property type="entry name" value="VirB10"/>
    <property type="match status" value="1"/>
</dbReference>
<dbReference type="OrthoDB" id="9807354at2"/>
<dbReference type="EMBL" id="SEOO01000031">
    <property type="protein sequence ID" value="RYM08573.1"/>
    <property type="molecule type" value="Genomic_DNA"/>
</dbReference>
<proteinExistence type="inferred from homology"/>
<keyword evidence="4 7" id="KW-1133">Transmembrane helix</keyword>
<evidence type="ECO:0000256" key="7">
    <source>
        <dbReference type="SAM" id="Phobius"/>
    </source>
</evidence>
<comment type="subcellular location">
    <subcellularLocation>
        <location evidence="1">Membrane</location>
        <topology evidence="1">Single-pass membrane protein</topology>
    </subcellularLocation>
</comment>
<feature type="compositionally biased region" description="Basic and acidic residues" evidence="6">
    <location>
        <begin position="172"/>
        <end position="185"/>
    </location>
</feature>
<evidence type="ECO:0000256" key="1">
    <source>
        <dbReference type="ARBA" id="ARBA00004167"/>
    </source>
</evidence>
<evidence type="ECO:0000256" key="4">
    <source>
        <dbReference type="ARBA" id="ARBA00022989"/>
    </source>
</evidence>
<feature type="transmembrane region" description="Helical" evidence="7">
    <location>
        <begin position="71"/>
        <end position="91"/>
    </location>
</feature>
<dbReference type="InterPro" id="IPR042217">
    <property type="entry name" value="T4SS_VirB10/TrbI"/>
</dbReference>
<sequence length="443" mass="46440">MNTRPQDDGVPPVANPIVEADVESDVETDVDVDVDAEGDEPDDERPVAPANPDGFRLDGEPPRVMRLSRKALAILGLLASVGIGGSLIYALQPKNHAPAENLYDTNSRNRADSVNGAPANYGDVPKLGPALPGDLGGPIVAAQQRGQNVPIPPIGTAPAAGQPDPRIAATEQARERAAQERDSARTSRLFLAGETGTTDNRSATAVGPAPSASLPGADPAQPSAPTATSSRRAFLGQRGNRSTESPERIMRLASPYVVQAGSVIPAALITGIRSDLPGQITAQVTQNVYDSPSGRILLIPQGSRLIGEYDSDVAAGQNRVLLAWDRLILPGGQSILLDRLPGADAAGMAGLEDQTNYHWGNMLKAALISTLLGAGTELISNGDSDLIRALRFGTQDTISQTGRQVVQRQLNVPPTLTVRPGFSLRIIVTRDLVLEPVPAGGMR</sequence>
<protein>
    <submittedName>
        <fullName evidence="8">Conjugal transfer protein TraI</fullName>
    </submittedName>
</protein>
<organism evidence="8 9">
    <name type="scientific">Sphingobium cupriresistens</name>
    <dbReference type="NCBI Taxonomy" id="1132417"/>
    <lineage>
        <taxon>Bacteria</taxon>
        <taxon>Pseudomonadati</taxon>
        <taxon>Pseudomonadota</taxon>
        <taxon>Alphaproteobacteria</taxon>
        <taxon>Sphingomonadales</taxon>
        <taxon>Sphingomonadaceae</taxon>
        <taxon>Sphingobium</taxon>
    </lineage>
</organism>
<accession>A0A8G2DWR1</accession>
<name>A0A8G2DWR1_9SPHN</name>
<reference evidence="8 9" key="1">
    <citation type="submission" date="2019-02" db="EMBL/GenBank/DDBJ databases">
        <authorList>
            <person name="Feng G."/>
        </authorList>
    </citation>
    <scope>NUCLEOTIDE SEQUENCE [LARGE SCALE GENOMIC DNA]</scope>
    <source>
        <strain evidence="8 9">CCTCC AB 2011146</strain>
    </source>
</reference>
<dbReference type="Proteomes" id="UP000291572">
    <property type="component" value="Unassembled WGS sequence"/>
</dbReference>
<gene>
    <name evidence="8" type="ORF">EWH12_16410</name>
</gene>
<keyword evidence="5 7" id="KW-0472">Membrane</keyword>
<evidence type="ECO:0000256" key="6">
    <source>
        <dbReference type="SAM" id="MobiDB-lite"/>
    </source>
</evidence>
<feature type="region of interest" description="Disordered" evidence="6">
    <location>
        <begin position="153"/>
        <end position="246"/>
    </location>
</feature>
<evidence type="ECO:0000256" key="3">
    <source>
        <dbReference type="ARBA" id="ARBA00022692"/>
    </source>
</evidence>
<evidence type="ECO:0000313" key="8">
    <source>
        <dbReference type="EMBL" id="RYM08573.1"/>
    </source>
</evidence>
<evidence type="ECO:0000313" key="9">
    <source>
        <dbReference type="Proteomes" id="UP000291572"/>
    </source>
</evidence>
<feature type="compositionally biased region" description="Low complexity" evidence="6">
    <location>
        <begin position="156"/>
        <end position="171"/>
    </location>
</feature>
<comment type="similarity">
    <text evidence="2">Belongs to the TrbI/VirB10 family.</text>
</comment>
<dbReference type="InterPro" id="IPR005498">
    <property type="entry name" value="T4SS_VirB10/TraB/TrbI"/>
</dbReference>
<evidence type="ECO:0000256" key="2">
    <source>
        <dbReference type="ARBA" id="ARBA00010265"/>
    </source>
</evidence>
<keyword evidence="3 7" id="KW-0812">Transmembrane</keyword>
<dbReference type="AlphaFoldDB" id="A0A8G2DWR1"/>
<dbReference type="GO" id="GO:0016020">
    <property type="term" value="C:membrane"/>
    <property type="evidence" value="ECO:0007669"/>
    <property type="project" value="UniProtKB-SubCell"/>
</dbReference>
<feature type="compositionally biased region" description="Acidic residues" evidence="6">
    <location>
        <begin position="20"/>
        <end position="43"/>
    </location>
</feature>
<comment type="caution">
    <text evidence="8">The sequence shown here is derived from an EMBL/GenBank/DDBJ whole genome shotgun (WGS) entry which is preliminary data.</text>
</comment>
<dbReference type="Pfam" id="PF03743">
    <property type="entry name" value="TrbI"/>
    <property type="match status" value="1"/>
</dbReference>
<dbReference type="RefSeq" id="WP_129927251.1">
    <property type="nucleotide sequence ID" value="NZ_SEOO01000031.1"/>
</dbReference>
<dbReference type="Gene3D" id="2.40.128.260">
    <property type="entry name" value="Type IV secretion system, VirB10/TraB/TrbI"/>
    <property type="match status" value="1"/>
</dbReference>
<evidence type="ECO:0000256" key="5">
    <source>
        <dbReference type="ARBA" id="ARBA00023136"/>
    </source>
</evidence>
<feature type="region of interest" description="Disordered" evidence="6">
    <location>
        <begin position="1"/>
        <end position="61"/>
    </location>
</feature>